<reference evidence="2" key="2">
    <citation type="submission" date="2023-08" db="EMBL/GenBank/DDBJ databases">
        <title>Nitrogen cycling bacteria in agricultural field soils.</title>
        <authorList>
            <person name="Jang J."/>
        </authorList>
    </citation>
    <scope>NUCLEOTIDE SEQUENCE</scope>
    <source>
        <strain evidence="2">PS3-36</strain>
    </source>
</reference>
<dbReference type="GO" id="GO:0016747">
    <property type="term" value="F:acyltransferase activity, transferring groups other than amino-acyl groups"/>
    <property type="evidence" value="ECO:0007669"/>
    <property type="project" value="InterPro"/>
</dbReference>
<evidence type="ECO:0000313" key="2">
    <source>
        <dbReference type="EMBL" id="MDQ6597736.1"/>
    </source>
</evidence>
<dbReference type="Gene3D" id="3.40.630.30">
    <property type="match status" value="1"/>
</dbReference>
<dbReference type="InterPro" id="IPR016181">
    <property type="entry name" value="Acyl_CoA_acyltransferase"/>
</dbReference>
<accession>A0A4R5VKR5</accession>
<keyword evidence="5" id="KW-1185">Reference proteome</keyword>
<name>A0A4R5VKR5_9BACI</name>
<dbReference type="Proteomes" id="UP001178888">
    <property type="component" value="Unassembled WGS sequence"/>
</dbReference>
<gene>
    <name evidence="3" type="ORF">E2K98_26760</name>
    <name evidence="2" type="ORF">RCG21_15425</name>
</gene>
<dbReference type="Pfam" id="PF00583">
    <property type="entry name" value="Acetyltransf_1"/>
    <property type="match status" value="1"/>
</dbReference>
<evidence type="ECO:0000313" key="5">
    <source>
        <dbReference type="Proteomes" id="UP001178888"/>
    </source>
</evidence>
<dbReference type="CDD" id="cd04301">
    <property type="entry name" value="NAT_SF"/>
    <property type="match status" value="1"/>
</dbReference>
<keyword evidence="3" id="KW-0808">Transferase</keyword>
<dbReference type="InterPro" id="IPR000182">
    <property type="entry name" value="GNAT_dom"/>
</dbReference>
<dbReference type="PROSITE" id="PS51186">
    <property type="entry name" value="GNAT"/>
    <property type="match status" value="1"/>
</dbReference>
<evidence type="ECO:0000313" key="4">
    <source>
        <dbReference type="Proteomes" id="UP000295132"/>
    </source>
</evidence>
<dbReference type="SUPFAM" id="SSF55729">
    <property type="entry name" value="Acyl-CoA N-acyltransferases (Nat)"/>
    <property type="match status" value="1"/>
</dbReference>
<organism evidence="3 4">
    <name type="scientific">Bacillus salipaludis</name>
    <dbReference type="NCBI Taxonomy" id="2547811"/>
    <lineage>
        <taxon>Bacteria</taxon>
        <taxon>Bacillati</taxon>
        <taxon>Bacillota</taxon>
        <taxon>Bacilli</taxon>
        <taxon>Bacillales</taxon>
        <taxon>Bacillaceae</taxon>
        <taxon>Bacillus</taxon>
    </lineage>
</organism>
<protein>
    <submittedName>
        <fullName evidence="3">GNAT family N-acetyltransferase</fullName>
    </submittedName>
</protein>
<dbReference type="Proteomes" id="UP000295132">
    <property type="component" value="Unassembled WGS sequence"/>
</dbReference>
<evidence type="ECO:0000313" key="3">
    <source>
        <dbReference type="EMBL" id="TDK56341.1"/>
    </source>
</evidence>
<sequence>MLIKYKKSYEKIAMGLLSFIPSEKDLKKMMITINEYDTEKDRTLYLWKEKEGIVGLIGILFKNNQILLQHIAINPSHRNQGFGKHLVKALKRHYPTTPILPTENTEAFLHKCNIIEDLQKDMKELMAAPN</sequence>
<reference evidence="3 4" key="1">
    <citation type="submission" date="2019-03" db="EMBL/GenBank/DDBJ databases">
        <title>Bacillus niacini sp. nov. a Nicotinate-Metabolizing Mesophile Isolated from Soil.</title>
        <authorList>
            <person name="Zhang G."/>
        </authorList>
    </citation>
    <scope>NUCLEOTIDE SEQUENCE [LARGE SCALE GENOMIC DNA]</scope>
    <source>
        <strain evidence="3 4">WN066</strain>
    </source>
</reference>
<dbReference type="EMBL" id="JAVGVR010000001">
    <property type="protein sequence ID" value="MDQ6597736.1"/>
    <property type="molecule type" value="Genomic_DNA"/>
</dbReference>
<dbReference type="EMBL" id="SMYO01000023">
    <property type="protein sequence ID" value="TDK56341.1"/>
    <property type="molecule type" value="Genomic_DNA"/>
</dbReference>
<dbReference type="AlphaFoldDB" id="A0A4R5VKR5"/>
<proteinExistence type="predicted"/>
<dbReference type="RefSeq" id="WP_133339564.1">
    <property type="nucleotide sequence ID" value="NZ_JAVGVR010000001.1"/>
</dbReference>
<comment type="caution">
    <text evidence="3">The sequence shown here is derived from an EMBL/GenBank/DDBJ whole genome shotgun (WGS) entry which is preliminary data.</text>
</comment>
<evidence type="ECO:0000259" key="1">
    <source>
        <dbReference type="PROSITE" id="PS51186"/>
    </source>
</evidence>
<feature type="domain" description="N-acetyltransferase" evidence="1">
    <location>
        <begin position="3"/>
        <end position="130"/>
    </location>
</feature>